<keyword evidence="4" id="KW-0378">Hydrolase</keyword>
<evidence type="ECO:0000256" key="4">
    <source>
        <dbReference type="ARBA" id="ARBA00022801"/>
    </source>
</evidence>
<dbReference type="InterPro" id="IPR048816">
    <property type="entry name" value="Peptidase_M17_N_1"/>
</dbReference>
<evidence type="ECO:0000313" key="8">
    <source>
        <dbReference type="Proteomes" id="UP000325122"/>
    </source>
</evidence>
<protein>
    <submittedName>
        <fullName evidence="7">Leucyl aminopeptidase family protein</fullName>
    </submittedName>
</protein>
<dbReference type="InterPro" id="IPR000819">
    <property type="entry name" value="Peptidase_M17_C"/>
</dbReference>
<dbReference type="AlphaFoldDB" id="A0A5M6ZJ67"/>
<dbReference type="GO" id="GO:0070006">
    <property type="term" value="F:metalloaminopeptidase activity"/>
    <property type="evidence" value="ECO:0007669"/>
    <property type="project" value="InterPro"/>
</dbReference>
<dbReference type="EMBL" id="VWOJ01000001">
    <property type="protein sequence ID" value="KAA5804853.1"/>
    <property type="molecule type" value="Genomic_DNA"/>
</dbReference>
<evidence type="ECO:0000259" key="6">
    <source>
        <dbReference type="PROSITE" id="PS00631"/>
    </source>
</evidence>
<dbReference type="InterPro" id="IPR043472">
    <property type="entry name" value="Macro_dom-like"/>
</dbReference>
<dbReference type="GO" id="GO:0005737">
    <property type="term" value="C:cytoplasm"/>
    <property type="evidence" value="ECO:0007669"/>
    <property type="project" value="InterPro"/>
</dbReference>
<gene>
    <name evidence="7" type="ORF">F1654_02310</name>
</gene>
<reference evidence="7 8" key="1">
    <citation type="submission" date="2019-09" db="EMBL/GenBank/DDBJ databases">
        <authorList>
            <person name="Kevbrin V."/>
            <person name="Grouzdev D.S."/>
        </authorList>
    </citation>
    <scope>NUCLEOTIDE SEQUENCE [LARGE SCALE GENOMIC DNA]</scope>
    <source>
        <strain evidence="7 8">G-192</strain>
    </source>
</reference>
<keyword evidence="3" id="KW-0645">Protease</keyword>
<evidence type="ECO:0000313" key="7">
    <source>
        <dbReference type="EMBL" id="KAA5804853.1"/>
    </source>
</evidence>
<dbReference type="RefSeq" id="WP_150021884.1">
    <property type="nucleotide sequence ID" value="NZ_VWOJ01000001.1"/>
</dbReference>
<dbReference type="Proteomes" id="UP000325122">
    <property type="component" value="Unassembled WGS sequence"/>
</dbReference>
<dbReference type="InterPro" id="IPR011356">
    <property type="entry name" value="Leucine_aapep/pepB"/>
</dbReference>
<dbReference type="GO" id="GO:0030145">
    <property type="term" value="F:manganese ion binding"/>
    <property type="evidence" value="ECO:0007669"/>
    <property type="project" value="InterPro"/>
</dbReference>
<dbReference type="Pfam" id="PF21337">
    <property type="entry name" value="Peptidase_M17_N_1"/>
    <property type="match status" value="1"/>
</dbReference>
<dbReference type="CDD" id="cd00433">
    <property type="entry name" value="Peptidase_M17"/>
    <property type="match status" value="1"/>
</dbReference>
<evidence type="ECO:0000256" key="3">
    <source>
        <dbReference type="ARBA" id="ARBA00022670"/>
    </source>
</evidence>
<feature type="domain" description="Cytosol aminopeptidase" evidence="6">
    <location>
        <begin position="306"/>
        <end position="313"/>
    </location>
</feature>
<dbReference type="SUPFAM" id="SSF53187">
    <property type="entry name" value="Zn-dependent exopeptidases"/>
    <property type="match status" value="1"/>
</dbReference>
<dbReference type="PRINTS" id="PR00481">
    <property type="entry name" value="LAMNOPPTDASE"/>
</dbReference>
<dbReference type="GO" id="GO:0006508">
    <property type="term" value="P:proteolysis"/>
    <property type="evidence" value="ECO:0007669"/>
    <property type="project" value="UniProtKB-KW"/>
</dbReference>
<dbReference type="PANTHER" id="PTHR11963">
    <property type="entry name" value="LEUCINE AMINOPEPTIDASE-RELATED"/>
    <property type="match status" value="1"/>
</dbReference>
<dbReference type="Gene3D" id="3.40.630.10">
    <property type="entry name" value="Zn peptidases"/>
    <property type="match status" value="1"/>
</dbReference>
<comment type="similarity">
    <text evidence="1">Belongs to the peptidase M17 family.</text>
</comment>
<keyword evidence="2 7" id="KW-0031">Aminopeptidase</keyword>
<evidence type="ECO:0000256" key="5">
    <source>
        <dbReference type="ARBA" id="ARBA00023211"/>
    </source>
</evidence>
<evidence type="ECO:0000256" key="1">
    <source>
        <dbReference type="ARBA" id="ARBA00009528"/>
    </source>
</evidence>
<name>A0A5M6ZJ67_9PROT</name>
<comment type="caution">
    <text evidence="7">The sequence shown here is derived from an EMBL/GenBank/DDBJ whole genome shotgun (WGS) entry which is preliminary data.</text>
</comment>
<keyword evidence="8" id="KW-1185">Reference proteome</keyword>
<organism evidence="7 8">
    <name type="scientific">Alkalicaulis satelles</name>
    <dbReference type="NCBI Taxonomy" id="2609175"/>
    <lineage>
        <taxon>Bacteria</taxon>
        <taxon>Pseudomonadati</taxon>
        <taxon>Pseudomonadota</taxon>
        <taxon>Alphaproteobacteria</taxon>
        <taxon>Maricaulales</taxon>
        <taxon>Maricaulaceae</taxon>
        <taxon>Alkalicaulis</taxon>
    </lineage>
</organism>
<sequence>MTDAPDLFAAPSEAARTARIVLQEGLGSALDALPEAVRQHVRDSGFEGAPGQVVILPQDAGVDALAGGGSGRSPFEAAGAAMALPEGAWRFEGLPEGWDPTVFATAFALGGYQFTRYKQARRAPARLVPPDGADIAEAARVASGAMLTRDLVNTPAGDMLPSHLEAAVRGLAARFKAKVTVIKGDALLKENYPLIHAVGRASADAPRLIELHWGEASHPRLALVGKGVCFDSGGLNIKPGDGMLLMKKDMGGAASVLGVASMIMDARLPVRLHVLIPAVENAISGNAFRPGDILPSRKGLTVEIGNTDAEGRLVLADALTRAIEDDPDLVVDMATLTGAARIALGPELAPLYTDDRSVRDGVIAAGEAADDPVWPMPLWDGYDVQLDSPMADLSNTGGKLAGSVTAALFLRRFAREARAWAHFDIFAWNPSARPGRPAGGELLGGRALWGYLKQRYKV</sequence>
<keyword evidence="5" id="KW-0464">Manganese</keyword>
<dbReference type="PROSITE" id="PS00631">
    <property type="entry name" value="CYTOSOL_AP"/>
    <property type="match status" value="1"/>
</dbReference>
<evidence type="ECO:0000256" key="2">
    <source>
        <dbReference type="ARBA" id="ARBA00022438"/>
    </source>
</evidence>
<accession>A0A5M6ZJ67</accession>
<dbReference type="Pfam" id="PF00883">
    <property type="entry name" value="Peptidase_M17"/>
    <property type="match status" value="1"/>
</dbReference>
<dbReference type="PANTHER" id="PTHR11963:SF20">
    <property type="entry name" value="PEPTIDASE B"/>
    <property type="match status" value="1"/>
</dbReference>
<proteinExistence type="inferred from homology"/>
<dbReference type="Gene3D" id="3.40.220.10">
    <property type="entry name" value="Leucine Aminopeptidase, subunit E, domain 1"/>
    <property type="match status" value="1"/>
</dbReference>